<keyword evidence="8" id="KW-0594">Phospholipid biosynthesis</keyword>
<keyword evidence="6" id="KW-0443">Lipid metabolism</keyword>
<evidence type="ECO:0000256" key="7">
    <source>
        <dbReference type="ARBA" id="ARBA00023145"/>
    </source>
</evidence>
<keyword evidence="4" id="KW-0444">Lipid biosynthesis</keyword>
<dbReference type="EMBL" id="LVVL01000001">
    <property type="protein sequence ID" value="OAN15639.1"/>
    <property type="molecule type" value="Genomic_DNA"/>
</dbReference>
<dbReference type="NCBIfam" id="NF002853">
    <property type="entry name" value="PRK03140.1"/>
    <property type="match status" value="1"/>
</dbReference>
<dbReference type="InterPro" id="IPR033177">
    <property type="entry name" value="PSD-B"/>
</dbReference>
<comment type="caution">
    <text evidence="13">The sequence shown here is derived from an EMBL/GenBank/DDBJ whole genome shotgun (WGS) entry which is preliminary data.</text>
</comment>
<dbReference type="PANTHER" id="PTHR10067">
    <property type="entry name" value="PHOSPHATIDYLSERINE DECARBOXYLASE"/>
    <property type="match status" value="1"/>
</dbReference>
<evidence type="ECO:0000256" key="10">
    <source>
        <dbReference type="ARBA" id="ARBA00023264"/>
    </source>
</evidence>
<evidence type="ECO:0000256" key="12">
    <source>
        <dbReference type="ARBA" id="ARBA00024326"/>
    </source>
</evidence>
<comment type="pathway">
    <text evidence="12">Phospholipid metabolism; phosphatidylethanolamine biosynthesis.</text>
</comment>
<keyword evidence="5" id="KW-0210">Decarboxylase</keyword>
<evidence type="ECO:0000256" key="8">
    <source>
        <dbReference type="ARBA" id="ARBA00023209"/>
    </source>
</evidence>
<evidence type="ECO:0000256" key="6">
    <source>
        <dbReference type="ARBA" id="ARBA00023098"/>
    </source>
</evidence>
<protein>
    <recommendedName>
        <fullName evidence="3">phosphatidylserine decarboxylase</fullName>
        <ecNumber evidence="3">4.1.1.65</ecNumber>
    </recommendedName>
</protein>
<comment type="cofactor">
    <cofactor evidence="1">
        <name>pyruvate</name>
        <dbReference type="ChEBI" id="CHEBI:15361"/>
    </cofactor>
</comment>
<dbReference type="InterPro" id="IPR003817">
    <property type="entry name" value="PS_Dcarbxylase"/>
</dbReference>
<reference evidence="13 14" key="1">
    <citation type="submission" date="2016-03" db="EMBL/GenBank/DDBJ databases">
        <authorList>
            <person name="Cho S.-Y."/>
            <person name="Lim S."/>
            <person name="Kim H."/>
            <person name="Soh E.H."/>
            <person name="Moon J.S."/>
        </authorList>
    </citation>
    <scope>NUCLEOTIDE SEQUENCE [LARGE SCALE GENOMIC DNA]</scope>
    <source>
        <strain evidence="13 14">KCTC 3810</strain>
    </source>
</reference>
<keyword evidence="7" id="KW-0865">Zymogen</keyword>
<evidence type="ECO:0000256" key="11">
    <source>
        <dbReference type="ARBA" id="ARBA00023317"/>
    </source>
</evidence>
<gene>
    <name evidence="13" type="ORF">A3783_06795</name>
</gene>
<keyword evidence="10" id="KW-1208">Phospholipid metabolism</keyword>
<proteinExistence type="predicted"/>
<name>A0ABX2VBM0_9BACL</name>
<dbReference type="Pfam" id="PF02666">
    <property type="entry name" value="PS_Dcarbxylase"/>
    <property type="match status" value="1"/>
</dbReference>
<dbReference type="NCBIfam" id="TIGR00163">
    <property type="entry name" value="PS_decarb"/>
    <property type="match status" value="1"/>
</dbReference>
<sequence>MMKKAVFNTIVQLNARPVVARSLKKFAMSRWSRPLIKPFIRTYDIRLEEALLPLPAFHSLHDFFVRELKAEARPVAVEDDAFVSPCDAVLSVVPDLTPESRFVVKGQHYTVAELIGSKQQADTYANGVALIFYLSPKDYHRVHTPVSGEIETSYTLGKESVPVNTYGLTHFKRPLTRNYRRVTRIRSGKQTFEHVMVGALNVNTIVETHKTSSLEQGEEFGYFSFGSTVILICPADALALKQNVEGFVRMGQSLGQWNGSE</sequence>
<dbReference type="Proteomes" id="UP000078447">
    <property type="component" value="Unassembled WGS sequence"/>
</dbReference>
<comment type="pathway">
    <text evidence="2">Lipid metabolism.</text>
</comment>
<dbReference type="EC" id="4.1.1.65" evidence="3"/>
<evidence type="ECO:0000256" key="1">
    <source>
        <dbReference type="ARBA" id="ARBA00001928"/>
    </source>
</evidence>
<evidence type="ECO:0000256" key="5">
    <source>
        <dbReference type="ARBA" id="ARBA00022793"/>
    </source>
</evidence>
<organism evidence="13 14">
    <name type="scientific">Exiguobacterium undae</name>
    <dbReference type="NCBI Taxonomy" id="169177"/>
    <lineage>
        <taxon>Bacteria</taxon>
        <taxon>Bacillati</taxon>
        <taxon>Bacillota</taxon>
        <taxon>Bacilli</taxon>
        <taxon>Bacillales</taxon>
        <taxon>Bacillales Family XII. Incertae Sedis</taxon>
        <taxon>Exiguobacterium</taxon>
    </lineage>
</organism>
<keyword evidence="11" id="KW-0670">Pyruvate</keyword>
<evidence type="ECO:0000256" key="9">
    <source>
        <dbReference type="ARBA" id="ARBA00023239"/>
    </source>
</evidence>
<evidence type="ECO:0000313" key="14">
    <source>
        <dbReference type="Proteomes" id="UP000078447"/>
    </source>
</evidence>
<evidence type="ECO:0000313" key="13">
    <source>
        <dbReference type="EMBL" id="OAN15639.1"/>
    </source>
</evidence>
<evidence type="ECO:0000256" key="3">
    <source>
        <dbReference type="ARBA" id="ARBA00012243"/>
    </source>
</evidence>
<keyword evidence="14" id="KW-1185">Reference proteome</keyword>
<evidence type="ECO:0000256" key="4">
    <source>
        <dbReference type="ARBA" id="ARBA00022516"/>
    </source>
</evidence>
<evidence type="ECO:0000256" key="2">
    <source>
        <dbReference type="ARBA" id="ARBA00005189"/>
    </source>
</evidence>
<keyword evidence="9" id="KW-0456">Lyase</keyword>
<accession>A0ABX2VBM0</accession>
<dbReference type="PANTHER" id="PTHR10067:SF6">
    <property type="entry name" value="PHOSPHATIDYLSERINE DECARBOXYLASE PROENZYME, MITOCHONDRIAL"/>
    <property type="match status" value="1"/>
</dbReference>